<dbReference type="PROSITE" id="PS51819">
    <property type="entry name" value="VOC"/>
    <property type="match status" value="1"/>
</dbReference>
<dbReference type="SUPFAM" id="SSF54593">
    <property type="entry name" value="Glyoxalase/Bleomycin resistance protein/Dihydroxybiphenyl dioxygenase"/>
    <property type="match status" value="1"/>
</dbReference>
<comment type="caution">
    <text evidence="2">The sequence shown here is derived from an EMBL/GenBank/DDBJ whole genome shotgun (WGS) entry which is preliminary data.</text>
</comment>
<keyword evidence="3" id="KW-1185">Reference proteome</keyword>
<evidence type="ECO:0000259" key="1">
    <source>
        <dbReference type="PROSITE" id="PS51819"/>
    </source>
</evidence>
<name>A0ABS4FP35_9BACL</name>
<dbReference type="GO" id="GO:0016829">
    <property type="term" value="F:lyase activity"/>
    <property type="evidence" value="ECO:0007669"/>
    <property type="project" value="UniProtKB-KW"/>
</dbReference>
<evidence type="ECO:0000313" key="2">
    <source>
        <dbReference type="EMBL" id="MBP1904339.1"/>
    </source>
</evidence>
<dbReference type="PANTHER" id="PTHR36437:SF2">
    <property type="entry name" value="GLYOXALASE_BLEOMYCIN RESISTANCE PROTEIN_DIOXYGENASE"/>
    <property type="match status" value="1"/>
</dbReference>
<sequence length="116" mass="13262">MKSYDNFFLPVDDMEGAMKYYGETLGLKLKFNFADKGMVAFHVGDEEPAIILKDTRKFPNMKPTIWFVVDDVTVEYDKLKANGVTFLSEPFHIGTGTSVEFEDQFGNRLGITDYKK</sequence>
<dbReference type="PANTHER" id="PTHR36437">
    <property type="entry name" value="GLYOXALASE/BLEOMYCIN RESISTANCE PROTEIN/DIOXYGENASE"/>
    <property type="match status" value="1"/>
</dbReference>
<dbReference type="EMBL" id="JAGGKG010000003">
    <property type="protein sequence ID" value="MBP1904339.1"/>
    <property type="molecule type" value="Genomic_DNA"/>
</dbReference>
<dbReference type="InterPro" id="IPR037523">
    <property type="entry name" value="VOC_core"/>
</dbReference>
<dbReference type="Proteomes" id="UP001519272">
    <property type="component" value="Unassembled WGS sequence"/>
</dbReference>
<dbReference type="Gene3D" id="3.10.180.10">
    <property type="entry name" value="2,3-Dihydroxybiphenyl 1,2-Dioxygenase, domain 1"/>
    <property type="match status" value="1"/>
</dbReference>
<keyword evidence="2" id="KW-0456">Lyase</keyword>
<dbReference type="InterPro" id="IPR029068">
    <property type="entry name" value="Glyas_Bleomycin-R_OHBP_Dase"/>
</dbReference>
<dbReference type="Pfam" id="PF00903">
    <property type="entry name" value="Glyoxalase"/>
    <property type="match status" value="1"/>
</dbReference>
<feature type="domain" description="VOC" evidence="1">
    <location>
        <begin position="3"/>
        <end position="114"/>
    </location>
</feature>
<dbReference type="InterPro" id="IPR004360">
    <property type="entry name" value="Glyas_Fos-R_dOase_dom"/>
</dbReference>
<dbReference type="RefSeq" id="WP_210088018.1">
    <property type="nucleotide sequence ID" value="NZ_JAGGKG010000003.1"/>
</dbReference>
<proteinExistence type="predicted"/>
<organism evidence="2 3">
    <name type="scientific">Paenibacillus turicensis</name>
    <dbReference type="NCBI Taxonomy" id="160487"/>
    <lineage>
        <taxon>Bacteria</taxon>
        <taxon>Bacillati</taxon>
        <taxon>Bacillota</taxon>
        <taxon>Bacilli</taxon>
        <taxon>Bacillales</taxon>
        <taxon>Paenibacillaceae</taxon>
        <taxon>Paenibacillus</taxon>
    </lineage>
</organism>
<protein>
    <submittedName>
        <fullName evidence="2">Enzyme related to lactoylglutathione lyase</fullName>
    </submittedName>
</protein>
<evidence type="ECO:0000313" key="3">
    <source>
        <dbReference type="Proteomes" id="UP001519272"/>
    </source>
</evidence>
<reference evidence="2 3" key="1">
    <citation type="submission" date="2021-03" db="EMBL/GenBank/DDBJ databases">
        <title>Genomic Encyclopedia of Type Strains, Phase IV (KMG-IV): sequencing the most valuable type-strain genomes for metagenomic binning, comparative biology and taxonomic classification.</title>
        <authorList>
            <person name="Goeker M."/>
        </authorList>
    </citation>
    <scope>NUCLEOTIDE SEQUENCE [LARGE SCALE GENOMIC DNA]</scope>
    <source>
        <strain evidence="2 3">DSM 14349</strain>
    </source>
</reference>
<gene>
    <name evidence="2" type="ORF">J2Z32_000956</name>
</gene>
<accession>A0ABS4FP35</accession>